<evidence type="ECO:0000256" key="2">
    <source>
        <dbReference type="ARBA" id="ARBA00005336"/>
    </source>
</evidence>
<evidence type="ECO:0000259" key="8">
    <source>
        <dbReference type="Pfam" id="PF01915"/>
    </source>
</evidence>
<accession>A0A561TJN9</accession>
<reference evidence="9 10" key="1">
    <citation type="submission" date="2019-06" db="EMBL/GenBank/DDBJ databases">
        <title>Sequencing the genomes of 1000 actinobacteria strains.</title>
        <authorList>
            <person name="Klenk H.-P."/>
        </authorList>
    </citation>
    <scope>NUCLEOTIDE SEQUENCE [LARGE SCALE GENOMIC DNA]</scope>
    <source>
        <strain evidence="9 10">DSM 41695</strain>
    </source>
</reference>
<dbReference type="PANTHER" id="PTHR30480:SF13">
    <property type="entry name" value="BETA-HEXOSAMINIDASE"/>
    <property type="match status" value="1"/>
</dbReference>
<dbReference type="GO" id="GO:0005975">
    <property type="term" value="P:carbohydrate metabolic process"/>
    <property type="evidence" value="ECO:0007669"/>
    <property type="project" value="InterPro"/>
</dbReference>
<evidence type="ECO:0000256" key="3">
    <source>
        <dbReference type="ARBA" id="ARBA00012663"/>
    </source>
</evidence>
<dbReference type="Pfam" id="PF00933">
    <property type="entry name" value="Glyco_hydro_3"/>
    <property type="match status" value="1"/>
</dbReference>
<dbReference type="OrthoDB" id="9805821at2"/>
<name>A0A561TJN9_9ACTN</name>
<evidence type="ECO:0000259" key="7">
    <source>
        <dbReference type="Pfam" id="PF00933"/>
    </source>
</evidence>
<dbReference type="InterPro" id="IPR006311">
    <property type="entry name" value="TAT_signal"/>
</dbReference>
<keyword evidence="4 6" id="KW-0378">Hydrolase</keyword>
<dbReference type="GO" id="GO:0004563">
    <property type="term" value="F:beta-N-acetylhexosaminidase activity"/>
    <property type="evidence" value="ECO:0007669"/>
    <property type="project" value="UniProtKB-EC"/>
</dbReference>
<dbReference type="SUPFAM" id="SSF51445">
    <property type="entry name" value="(Trans)glycosidases"/>
    <property type="match status" value="1"/>
</dbReference>
<comment type="caution">
    <text evidence="9">The sequence shown here is derived from an EMBL/GenBank/DDBJ whole genome shotgun (WGS) entry which is preliminary data.</text>
</comment>
<gene>
    <name evidence="9" type="ORF">FHX78_114357</name>
</gene>
<evidence type="ECO:0000256" key="1">
    <source>
        <dbReference type="ARBA" id="ARBA00001231"/>
    </source>
</evidence>
<keyword evidence="10" id="KW-1185">Reference proteome</keyword>
<dbReference type="InterPro" id="IPR001764">
    <property type="entry name" value="Glyco_hydro_3_N"/>
</dbReference>
<sequence length="614" mass="63951">MPDSSTGSTGSTARPSRRTVLAATAGVTTALAAGPAVHAATGPSAPDDRRLRALISRMTLEEKVGQLFVMRVYGHSATDPDQADIDANLKEIGVRTAAELLTRYRVGGIIYFAWAHNTRAPHQIADLSNGIQKASLGLERGLPVLISTDQEHGIVARVGEPATLFPGAMALGAGGSRADARTVGRIAGRELRALGIRQNYSPVADVNVNPANPVIGVRSFGSDPHAVAGLAAAEVKGYESSRVASTAKHFPGHGDTVDDSHAKLPYIHHTREQWERLDAPPFRAAIAAGIDSIMTAHIVVPALDDSEDPATLSRPILTGILREELGYDGVVVTDSLGMEGVRTKYGDDRVPVLALKAGVDQLLNPPSLDVAWNAVLDAVRGGELTESRLDESILRVLRLKAKLGLFHDPYVSHAGVDRTVGTPAHLAAADRIAERTTTLLVNEGGLLPLSPRSRPRLLVVGADPASPSGTTGPPTGVLAGALTELGFTATALSTGTAPSSATVAKAVAAARDADAVVVGTYNVTASSGQKTLVEQLLATGTPVVAVAIRNPYDVAHLPGVAAYVASYSWTDVELRAAARVIAGEADPRGTLPVPVQRADDPAAVLYPVGHGLRY</sequence>
<dbReference type="Gene3D" id="3.20.20.300">
    <property type="entry name" value="Glycoside hydrolase, family 3, N-terminal domain"/>
    <property type="match status" value="1"/>
</dbReference>
<dbReference type="Proteomes" id="UP000316603">
    <property type="component" value="Unassembled WGS sequence"/>
</dbReference>
<dbReference type="PROSITE" id="PS00775">
    <property type="entry name" value="GLYCOSYL_HYDROL_F3"/>
    <property type="match status" value="1"/>
</dbReference>
<protein>
    <recommendedName>
        <fullName evidence="3">beta-N-acetylhexosaminidase</fullName>
        <ecNumber evidence="3">3.2.1.52</ecNumber>
    </recommendedName>
</protein>
<dbReference type="PANTHER" id="PTHR30480">
    <property type="entry name" value="BETA-HEXOSAMINIDASE-RELATED"/>
    <property type="match status" value="1"/>
</dbReference>
<dbReference type="GO" id="GO:0009254">
    <property type="term" value="P:peptidoglycan turnover"/>
    <property type="evidence" value="ECO:0007669"/>
    <property type="project" value="TreeGrafter"/>
</dbReference>
<dbReference type="FunFam" id="3.20.20.300:FF:000014">
    <property type="entry name" value="Beta-hexosaminidase, lipoprotein"/>
    <property type="match status" value="1"/>
</dbReference>
<dbReference type="PRINTS" id="PR00133">
    <property type="entry name" value="GLHYDRLASE3"/>
</dbReference>
<proteinExistence type="inferred from homology"/>
<dbReference type="Pfam" id="PF01915">
    <property type="entry name" value="Glyco_hydro_3_C"/>
    <property type="match status" value="1"/>
</dbReference>
<dbReference type="AlphaFoldDB" id="A0A561TJN9"/>
<dbReference type="SUPFAM" id="SSF52279">
    <property type="entry name" value="Beta-D-glucan exohydrolase, C-terminal domain"/>
    <property type="match status" value="1"/>
</dbReference>
<comment type="catalytic activity">
    <reaction evidence="1">
        <text>Hydrolysis of terminal non-reducing N-acetyl-D-hexosamine residues in N-acetyl-beta-D-hexosaminides.</text>
        <dbReference type="EC" id="3.2.1.52"/>
    </reaction>
</comment>
<dbReference type="InterPro" id="IPR036881">
    <property type="entry name" value="Glyco_hydro_3_C_sf"/>
</dbReference>
<dbReference type="EC" id="3.2.1.52" evidence="3"/>
<evidence type="ECO:0000256" key="4">
    <source>
        <dbReference type="ARBA" id="ARBA00022801"/>
    </source>
</evidence>
<feature type="domain" description="Glycoside hydrolase family 3 C-terminal" evidence="8">
    <location>
        <begin position="438"/>
        <end position="614"/>
    </location>
</feature>
<evidence type="ECO:0000313" key="9">
    <source>
        <dbReference type="EMBL" id="TWF87349.1"/>
    </source>
</evidence>
<dbReference type="InterPro" id="IPR017853">
    <property type="entry name" value="GH"/>
</dbReference>
<dbReference type="Gene3D" id="3.40.50.1700">
    <property type="entry name" value="Glycoside hydrolase family 3 C-terminal domain"/>
    <property type="match status" value="1"/>
</dbReference>
<dbReference type="RefSeq" id="WP_145869129.1">
    <property type="nucleotide sequence ID" value="NZ_BNCE01000007.1"/>
</dbReference>
<evidence type="ECO:0000256" key="6">
    <source>
        <dbReference type="RuleBase" id="RU361161"/>
    </source>
</evidence>
<feature type="domain" description="Glycoside hydrolase family 3 N-terminal" evidence="7">
    <location>
        <begin position="59"/>
        <end position="399"/>
    </location>
</feature>
<dbReference type="PROSITE" id="PS51318">
    <property type="entry name" value="TAT"/>
    <property type="match status" value="1"/>
</dbReference>
<organism evidence="9 10">
    <name type="scientific">Streptomyces capillispiralis</name>
    <dbReference type="NCBI Taxonomy" id="68182"/>
    <lineage>
        <taxon>Bacteria</taxon>
        <taxon>Bacillati</taxon>
        <taxon>Actinomycetota</taxon>
        <taxon>Actinomycetes</taxon>
        <taxon>Kitasatosporales</taxon>
        <taxon>Streptomycetaceae</taxon>
        <taxon>Streptomyces</taxon>
    </lineage>
</organism>
<evidence type="ECO:0000256" key="5">
    <source>
        <dbReference type="ARBA" id="ARBA00023295"/>
    </source>
</evidence>
<dbReference type="InterPro" id="IPR019800">
    <property type="entry name" value="Glyco_hydro_3_AS"/>
</dbReference>
<dbReference type="FunFam" id="3.40.50.1700:FF:000012">
    <property type="entry name" value="Glycoside hydrolase family 3 protein"/>
    <property type="match status" value="1"/>
</dbReference>
<keyword evidence="5 6" id="KW-0326">Glycosidase</keyword>
<dbReference type="InterPro" id="IPR036962">
    <property type="entry name" value="Glyco_hydro_3_N_sf"/>
</dbReference>
<dbReference type="InterPro" id="IPR050226">
    <property type="entry name" value="NagZ_Beta-hexosaminidase"/>
</dbReference>
<dbReference type="EMBL" id="VIWV01000001">
    <property type="protein sequence ID" value="TWF87349.1"/>
    <property type="molecule type" value="Genomic_DNA"/>
</dbReference>
<evidence type="ECO:0000313" key="10">
    <source>
        <dbReference type="Proteomes" id="UP000316603"/>
    </source>
</evidence>
<dbReference type="InterPro" id="IPR002772">
    <property type="entry name" value="Glyco_hydro_3_C"/>
</dbReference>
<comment type="similarity">
    <text evidence="2 6">Belongs to the glycosyl hydrolase 3 family.</text>
</comment>